<reference evidence="1 2" key="2">
    <citation type="journal article" date="2022" name="Mar. Drugs">
        <title>Bioassay-Guided Fractionation Leads to the Detection of Cholic Acid Generated by the Rare Thalassomonas sp.</title>
        <authorList>
            <person name="Pheiffer F."/>
            <person name="Schneider Y.K."/>
            <person name="Hansen E.H."/>
            <person name="Andersen J.H."/>
            <person name="Isaksson J."/>
            <person name="Busche T."/>
            <person name="R C."/>
            <person name="Kalinowski J."/>
            <person name="Zyl L.V."/>
            <person name="Trindade M."/>
        </authorList>
    </citation>
    <scope>NUCLEOTIDE SEQUENCE [LARGE SCALE GENOMIC DNA]</scope>
    <source>
        <strain evidence="1 2">A5K-106</strain>
    </source>
</reference>
<dbReference type="KEGG" id="tact:SG35_004125"/>
<accession>A0AAF0C4E4</accession>
<evidence type="ECO:0000313" key="1">
    <source>
        <dbReference type="EMBL" id="WDD99863.1"/>
    </source>
</evidence>
<organism evidence="1 2">
    <name type="scientific">Thalassomonas actiniarum</name>
    <dbReference type="NCBI Taxonomy" id="485447"/>
    <lineage>
        <taxon>Bacteria</taxon>
        <taxon>Pseudomonadati</taxon>
        <taxon>Pseudomonadota</taxon>
        <taxon>Gammaproteobacteria</taxon>
        <taxon>Alteromonadales</taxon>
        <taxon>Colwelliaceae</taxon>
        <taxon>Thalassomonas</taxon>
    </lineage>
</organism>
<gene>
    <name evidence="1" type="ORF">SG35_004125</name>
</gene>
<keyword evidence="2" id="KW-1185">Reference proteome</keyword>
<dbReference type="EMBL" id="CP059735">
    <property type="protein sequence ID" value="WDD99863.1"/>
    <property type="molecule type" value="Genomic_DNA"/>
</dbReference>
<dbReference type="RefSeq" id="WP_160298250.1">
    <property type="nucleotide sequence ID" value="NZ_CP059735.1"/>
</dbReference>
<sequence length="52" mass="5584">MKNNKKLLNKTVELSLLKFVSAGTSGGVYIPPNKRSCGVITSHITIIMPPGE</sequence>
<reference evidence="1 2" key="1">
    <citation type="journal article" date="2015" name="Genome Announc.">
        <title>Draft Genome Sequences of Marine Isolates of Thalassomonas viridans and Thalassomonas actiniarum.</title>
        <authorList>
            <person name="Olonade I."/>
            <person name="van Zyl L.J."/>
            <person name="Trindade M."/>
        </authorList>
    </citation>
    <scope>NUCLEOTIDE SEQUENCE [LARGE SCALE GENOMIC DNA]</scope>
    <source>
        <strain evidence="1 2">A5K-106</strain>
    </source>
</reference>
<protein>
    <submittedName>
        <fullName evidence="1">Uncharacterized protein</fullName>
    </submittedName>
</protein>
<dbReference type="AlphaFoldDB" id="A0AAF0C4E4"/>
<name>A0AAF0C4E4_9GAMM</name>
<proteinExistence type="predicted"/>
<dbReference type="Proteomes" id="UP000032568">
    <property type="component" value="Chromosome"/>
</dbReference>
<evidence type="ECO:0000313" key="2">
    <source>
        <dbReference type="Proteomes" id="UP000032568"/>
    </source>
</evidence>